<organism evidence="3 4">
    <name type="scientific">Crateriforma conspicua</name>
    <dbReference type="NCBI Taxonomy" id="2527996"/>
    <lineage>
        <taxon>Bacteria</taxon>
        <taxon>Pseudomonadati</taxon>
        <taxon>Planctomycetota</taxon>
        <taxon>Planctomycetia</taxon>
        <taxon>Planctomycetales</taxon>
        <taxon>Planctomycetaceae</taxon>
        <taxon>Crateriforma</taxon>
    </lineage>
</organism>
<evidence type="ECO:0000256" key="1">
    <source>
        <dbReference type="SAM" id="SignalP"/>
    </source>
</evidence>
<dbReference type="PANTHER" id="PTHR43751:SF3">
    <property type="entry name" value="SULFATASE N-TERMINAL DOMAIN-CONTAINING PROTEIN"/>
    <property type="match status" value="1"/>
</dbReference>
<gene>
    <name evidence="3" type="ORF">Pan14r_24790</name>
</gene>
<feature type="chain" id="PRO_5022986899" evidence="1">
    <location>
        <begin position="22"/>
        <end position="706"/>
    </location>
</feature>
<dbReference type="CDD" id="cd16145">
    <property type="entry name" value="ARS_like"/>
    <property type="match status" value="1"/>
</dbReference>
<dbReference type="EMBL" id="SJPL01000001">
    <property type="protein sequence ID" value="TWT70179.1"/>
    <property type="molecule type" value="Genomic_DNA"/>
</dbReference>
<keyword evidence="1" id="KW-0732">Signal</keyword>
<dbReference type="Gene3D" id="3.40.720.10">
    <property type="entry name" value="Alkaline Phosphatase, subunit A"/>
    <property type="match status" value="1"/>
</dbReference>
<dbReference type="SUPFAM" id="SSF53649">
    <property type="entry name" value="Alkaline phosphatase-like"/>
    <property type="match status" value="1"/>
</dbReference>
<accession>A0A5C5Y5H4</accession>
<dbReference type="InterPro" id="IPR037524">
    <property type="entry name" value="PA14/GLEYA"/>
</dbReference>
<dbReference type="InterPro" id="IPR052701">
    <property type="entry name" value="GAG_Ulvan_Degrading_Sulfatases"/>
</dbReference>
<dbReference type="InterPro" id="IPR017850">
    <property type="entry name" value="Alkaline_phosphatase_core_sf"/>
</dbReference>
<dbReference type="InterPro" id="IPR000917">
    <property type="entry name" value="Sulfatase_N"/>
</dbReference>
<dbReference type="PROSITE" id="PS51820">
    <property type="entry name" value="PA14"/>
    <property type="match status" value="1"/>
</dbReference>
<reference evidence="3 4" key="1">
    <citation type="submission" date="2019-02" db="EMBL/GenBank/DDBJ databases">
        <title>Deep-cultivation of Planctomycetes and their phenomic and genomic characterization uncovers novel biology.</title>
        <authorList>
            <person name="Wiegand S."/>
            <person name="Jogler M."/>
            <person name="Boedeker C."/>
            <person name="Pinto D."/>
            <person name="Vollmers J."/>
            <person name="Rivas-Marin E."/>
            <person name="Kohn T."/>
            <person name="Peeters S.H."/>
            <person name="Heuer A."/>
            <person name="Rast P."/>
            <person name="Oberbeckmann S."/>
            <person name="Bunk B."/>
            <person name="Jeske O."/>
            <person name="Meyerdierks A."/>
            <person name="Storesund J.E."/>
            <person name="Kallscheuer N."/>
            <person name="Luecker S."/>
            <person name="Lage O.M."/>
            <person name="Pohl T."/>
            <person name="Merkel B.J."/>
            <person name="Hornburger P."/>
            <person name="Mueller R.-W."/>
            <person name="Bruemmer F."/>
            <person name="Labrenz M."/>
            <person name="Spormann A.M."/>
            <person name="Op Den Camp H."/>
            <person name="Overmann J."/>
            <person name="Amann R."/>
            <person name="Jetten M.S.M."/>
            <person name="Mascher T."/>
            <person name="Medema M.H."/>
            <person name="Devos D.P."/>
            <person name="Kaster A.-K."/>
            <person name="Ovreas L."/>
            <person name="Rohde M."/>
            <person name="Galperin M.Y."/>
            <person name="Jogler C."/>
        </authorList>
    </citation>
    <scope>NUCLEOTIDE SEQUENCE [LARGE SCALE GENOMIC DNA]</scope>
    <source>
        <strain evidence="3 4">Pan14r</strain>
    </source>
</reference>
<dbReference type="Proteomes" id="UP000317238">
    <property type="component" value="Unassembled WGS sequence"/>
</dbReference>
<dbReference type="AlphaFoldDB" id="A0A5C5Y5H4"/>
<dbReference type="GO" id="GO:0004065">
    <property type="term" value="F:arylsulfatase activity"/>
    <property type="evidence" value="ECO:0007669"/>
    <property type="project" value="UniProtKB-EC"/>
</dbReference>
<evidence type="ECO:0000313" key="4">
    <source>
        <dbReference type="Proteomes" id="UP000317238"/>
    </source>
</evidence>
<keyword evidence="4" id="KW-1185">Reference proteome</keyword>
<feature type="signal peptide" evidence="1">
    <location>
        <begin position="1"/>
        <end position="21"/>
    </location>
</feature>
<evidence type="ECO:0000259" key="2">
    <source>
        <dbReference type="PROSITE" id="PS51820"/>
    </source>
</evidence>
<keyword evidence="3" id="KW-0378">Hydrolase</keyword>
<protein>
    <submittedName>
        <fullName evidence="3">Arylsulfatase</fullName>
        <ecNumber evidence="3">3.1.6.1</ecNumber>
    </submittedName>
</protein>
<dbReference type="PROSITE" id="PS51257">
    <property type="entry name" value="PROKAR_LIPOPROTEIN"/>
    <property type="match status" value="1"/>
</dbReference>
<evidence type="ECO:0000313" key="3">
    <source>
        <dbReference type="EMBL" id="TWT70179.1"/>
    </source>
</evidence>
<comment type="caution">
    <text evidence="3">The sequence shown here is derived from an EMBL/GenBank/DDBJ whole genome shotgun (WGS) entry which is preliminary data.</text>
</comment>
<dbReference type="Pfam" id="PF00884">
    <property type="entry name" value="Sulfatase"/>
    <property type="match status" value="1"/>
</dbReference>
<dbReference type="EC" id="3.1.6.1" evidence="3"/>
<dbReference type="PANTHER" id="PTHR43751">
    <property type="entry name" value="SULFATASE"/>
    <property type="match status" value="1"/>
</dbReference>
<feature type="domain" description="PA14" evidence="2">
    <location>
        <begin position="554"/>
        <end position="700"/>
    </location>
</feature>
<sequence length="706" mass="78598" precursor="true">MNLRKVAAVFCVAFSCFSVLAVQANADANDPNTKQPNIVFILCDDLGWGDLSVYDDNRSRGGKDFQTPSLDRMAQDGAQLRNHYCPAPVCAPSRASLLLGKHQGSAEIRDNQFDKQLPPQHSVASVLKSAGYRTAIIGKYGLQGDQRYALAENGTKPDQWPGYPTSRGFDEFLGYVRHVDGHLHYPAHAWELGNSDSHKEPKEVWHNDREISGDLTNCYTTDLFTAYAKHWISEQVSQDSDVPFFLYLAYDTPHAALQIPSCRYPESKGLNGGVQWTGKPGAMINTAKGPIDSYRYPQVTNQGWSDVEERFASMVLRIDDAVGDLLQTLKDLGIDQNTLVVLSSDNGPHHESYLADASYQPTSFRSYGPFDGTKRDVWEGGVRVPTVAYWPGKIPSGHVDQQPSQFHDWMATFADAANCPVPAGCDGVSLLPGLIRSGTRQDSTVYVEYSQNGRTPDYQDFQQRKRKQKRGQMQIVFVDGYKGVRLDIASHDDDFQIFDLENDPKELNNLAGSSGAISQVQQKMKDRVLRLRTMNESARRPYDAALVPSMNVADPKPGAIMEYQIGEFPYVPKELDSGHGRVYLTSYHRDRKELDVVNATAAVWFRGYLRVPDDGSYRFRVVGLDRVAARLHEMLLLEHDPPAGAGDSAEKDSVVESPPVHLASGMHPIAIGTVVHPGDSQWKLQWSFESGDWKDVSDDSFVIESE</sequence>
<dbReference type="OrthoDB" id="9783154at2"/>
<proteinExistence type="predicted"/>
<name>A0A5C5Y5H4_9PLAN</name>
<dbReference type="RefSeq" id="WP_146439214.1">
    <property type="nucleotide sequence ID" value="NZ_SJPL01000001.1"/>
</dbReference>